<evidence type="ECO:0008006" key="4">
    <source>
        <dbReference type="Google" id="ProtNLM"/>
    </source>
</evidence>
<evidence type="ECO:0000256" key="1">
    <source>
        <dbReference type="SAM" id="SignalP"/>
    </source>
</evidence>
<dbReference type="PROSITE" id="PS51257">
    <property type="entry name" value="PROKAR_LIPOPROTEIN"/>
    <property type="match status" value="1"/>
</dbReference>
<comment type="caution">
    <text evidence="2">The sequence shown here is derived from an EMBL/GenBank/DDBJ whole genome shotgun (WGS) entry which is preliminary data.</text>
</comment>
<dbReference type="PATRIC" id="fig|1125702.3.peg.1164"/>
<gene>
    <name evidence="2" type="ORF">HMPREF1222_01120</name>
</gene>
<feature type="signal peptide" evidence="1">
    <location>
        <begin position="1"/>
        <end position="28"/>
    </location>
</feature>
<reference evidence="2 3" key="1">
    <citation type="submission" date="2013-04" db="EMBL/GenBank/DDBJ databases">
        <title>The Genome Sequence of Treponema vincentii F0403.</title>
        <authorList>
            <consortium name="The Broad Institute Genomics Platform"/>
            <person name="Earl A."/>
            <person name="Ward D."/>
            <person name="Feldgarden M."/>
            <person name="Gevers D."/>
            <person name="Leonetti C."/>
            <person name="Izard J."/>
            <person name="Walker B."/>
            <person name="Young S."/>
            <person name="Zeng Q."/>
            <person name="Gargeya S."/>
            <person name="Fitzgerald M."/>
            <person name="Haas B."/>
            <person name="Abouelleil A."/>
            <person name="Allen A.W."/>
            <person name="Alvarado L."/>
            <person name="Arachchi H.M."/>
            <person name="Berlin A.M."/>
            <person name="Chapman S.B."/>
            <person name="Gainer-Dewar J."/>
            <person name="Goldberg J."/>
            <person name="Griggs A."/>
            <person name="Gujja S."/>
            <person name="Hansen M."/>
            <person name="Howarth C."/>
            <person name="Imamovic A."/>
            <person name="Ireland A."/>
            <person name="Larimer J."/>
            <person name="McCowan C."/>
            <person name="Murphy C."/>
            <person name="Pearson M."/>
            <person name="Poon T.W."/>
            <person name="Priest M."/>
            <person name="Roberts A."/>
            <person name="Saif S."/>
            <person name="Shea T."/>
            <person name="Sisk P."/>
            <person name="Sykes S."/>
            <person name="Wortman J."/>
            <person name="Nusbaum C."/>
            <person name="Birren B."/>
        </authorList>
    </citation>
    <scope>NUCLEOTIDE SEQUENCE [LARGE SCALE GENOMIC DNA]</scope>
    <source>
        <strain evidence="2 3">F0403</strain>
    </source>
</reference>
<keyword evidence="1" id="KW-0732">Signal</keyword>
<dbReference type="Proteomes" id="UP000014605">
    <property type="component" value="Unassembled WGS sequence"/>
</dbReference>
<keyword evidence="3" id="KW-1185">Reference proteome</keyword>
<accession>S3LCN5</accession>
<protein>
    <recommendedName>
        <fullName evidence="4">Lipoprotein</fullName>
    </recommendedName>
</protein>
<feature type="chain" id="PRO_5004511419" description="Lipoprotein" evidence="1">
    <location>
        <begin position="29"/>
        <end position="473"/>
    </location>
</feature>
<dbReference type="EMBL" id="ATFC01000007">
    <property type="protein sequence ID" value="EPF47296.1"/>
    <property type="molecule type" value="Genomic_DNA"/>
</dbReference>
<dbReference type="AlphaFoldDB" id="S3LCN5"/>
<evidence type="ECO:0000313" key="3">
    <source>
        <dbReference type="Proteomes" id="UP000014605"/>
    </source>
</evidence>
<organism evidence="2 3">
    <name type="scientific">Treponema vincentii F0403</name>
    <dbReference type="NCBI Taxonomy" id="1125702"/>
    <lineage>
        <taxon>Bacteria</taxon>
        <taxon>Pseudomonadati</taxon>
        <taxon>Spirochaetota</taxon>
        <taxon>Spirochaetia</taxon>
        <taxon>Spirochaetales</taxon>
        <taxon>Treponemataceae</taxon>
        <taxon>Treponema</taxon>
    </lineage>
</organism>
<dbReference type="HOGENOM" id="CLU_577382_0_0_12"/>
<dbReference type="RefSeq" id="WP_016518573.1">
    <property type="nucleotide sequence ID" value="NZ_KE332512.1"/>
</dbReference>
<sequence length="473" mass="53719">MKKFKKTKSVCIALAAAMVASAFLTACAGSPVKGHAGTSAKDEEITSKISNDISFDIYVDRLSELVTVNWPAMYKVWPGYDYTNHNFLIFYLDEKGVVKEAKLLNVNENRSLRKKEYENITPPNPEGYDQIQFQAKPSIVMSVDDAVMKAEDSVNELYKTATHEMVHFYYQKDVQTSAESSRSQIYPIEREPRILRRMIYTRLIQAFEKPDRQDEYLGKAKFRMDKYNDEYKSEADRIRATDIAEATARYTENFGMFIGKNLSQEDIRKEADKFIRKEQIFIAADKESYEIGYVAGLILDEKNPNWKENFYATGKGIPEVLLANVTPIPDEPDKKIEDNITKKVNSTNKADADKLKDVITAKDNTDIPLLHLDVSKASKSFYAESMYRYQNLSVMAGYSSTFTVKGKNVEIKDTAIISGYEEEHQCVRIPLTMKYDSKGGILTIDSPSLKADGIQVKTSKENGRIIYSAEVQG</sequence>
<dbReference type="GeneID" id="301461293"/>
<evidence type="ECO:0000313" key="2">
    <source>
        <dbReference type="EMBL" id="EPF47296.1"/>
    </source>
</evidence>
<name>S3LCN5_9SPIR</name>
<proteinExistence type="predicted"/>